<comment type="caution">
    <text evidence="7">The sequence shown here is derived from an EMBL/GenBank/DDBJ whole genome shotgun (WGS) entry which is preliminary data.</text>
</comment>
<keyword evidence="5 6" id="KW-0472">Membrane</keyword>
<dbReference type="RefSeq" id="WP_344223811.1">
    <property type="nucleotide sequence ID" value="NZ_BAAAQA010000007.1"/>
</dbReference>
<reference evidence="7 8" key="1">
    <citation type="journal article" date="2019" name="Int. J. Syst. Evol. Microbiol.">
        <title>The Global Catalogue of Microorganisms (GCM) 10K type strain sequencing project: providing services to taxonomists for standard genome sequencing and annotation.</title>
        <authorList>
            <consortium name="The Broad Institute Genomics Platform"/>
            <consortium name="The Broad Institute Genome Sequencing Center for Infectious Disease"/>
            <person name="Wu L."/>
            <person name="Ma J."/>
        </authorList>
    </citation>
    <scope>NUCLEOTIDE SEQUENCE [LARGE SCALE GENOMIC DNA]</scope>
    <source>
        <strain evidence="7 8">JCM 15914</strain>
    </source>
</reference>
<dbReference type="PANTHER" id="PTHR43701:SF12">
    <property type="entry name" value="MEMBRANE TRANSPORTER PROTEIN YTNM-RELATED"/>
    <property type="match status" value="1"/>
</dbReference>
<feature type="transmembrane region" description="Helical" evidence="6">
    <location>
        <begin position="203"/>
        <end position="224"/>
    </location>
</feature>
<dbReference type="InterPro" id="IPR051598">
    <property type="entry name" value="TSUP/Inactive_protease-like"/>
</dbReference>
<gene>
    <name evidence="7" type="ORF">GCM10009824_08820</name>
</gene>
<evidence type="ECO:0000256" key="6">
    <source>
        <dbReference type="RuleBase" id="RU363041"/>
    </source>
</evidence>
<feature type="transmembrane region" description="Helical" evidence="6">
    <location>
        <begin position="97"/>
        <end position="119"/>
    </location>
</feature>
<feature type="transmembrane region" description="Helical" evidence="6">
    <location>
        <begin position="131"/>
        <end position="154"/>
    </location>
</feature>
<evidence type="ECO:0000256" key="4">
    <source>
        <dbReference type="ARBA" id="ARBA00022989"/>
    </source>
</evidence>
<dbReference type="PANTHER" id="PTHR43701">
    <property type="entry name" value="MEMBRANE TRANSPORTER PROTEIN MJ0441-RELATED"/>
    <property type="match status" value="1"/>
</dbReference>
<evidence type="ECO:0000256" key="3">
    <source>
        <dbReference type="ARBA" id="ARBA00022692"/>
    </source>
</evidence>
<feature type="transmembrane region" description="Helical" evidence="6">
    <location>
        <begin position="263"/>
        <end position="283"/>
    </location>
</feature>
<feature type="transmembrane region" description="Helical" evidence="6">
    <location>
        <begin position="70"/>
        <end position="91"/>
    </location>
</feature>
<dbReference type="InterPro" id="IPR002781">
    <property type="entry name" value="TM_pro_TauE-like"/>
</dbReference>
<keyword evidence="4 6" id="KW-1133">Transmembrane helix</keyword>
<proteinExistence type="inferred from homology"/>
<dbReference type="Proteomes" id="UP001500166">
    <property type="component" value="Unassembled WGS sequence"/>
</dbReference>
<evidence type="ECO:0000313" key="7">
    <source>
        <dbReference type="EMBL" id="GAA2112628.1"/>
    </source>
</evidence>
<dbReference type="Pfam" id="PF01925">
    <property type="entry name" value="TauE"/>
    <property type="match status" value="1"/>
</dbReference>
<evidence type="ECO:0000313" key="8">
    <source>
        <dbReference type="Proteomes" id="UP001500166"/>
    </source>
</evidence>
<feature type="transmembrane region" description="Helical" evidence="6">
    <location>
        <begin position="231"/>
        <end position="251"/>
    </location>
</feature>
<organism evidence="7 8">
    <name type="scientific">Kocuria atrinae</name>
    <dbReference type="NCBI Taxonomy" id="592377"/>
    <lineage>
        <taxon>Bacteria</taxon>
        <taxon>Bacillati</taxon>
        <taxon>Actinomycetota</taxon>
        <taxon>Actinomycetes</taxon>
        <taxon>Micrococcales</taxon>
        <taxon>Micrococcaceae</taxon>
        <taxon>Kocuria</taxon>
    </lineage>
</organism>
<keyword evidence="6" id="KW-1003">Cell membrane</keyword>
<accession>A0ABN2XLB7</accession>
<dbReference type="EMBL" id="BAAAQA010000007">
    <property type="protein sequence ID" value="GAA2112628.1"/>
    <property type="molecule type" value="Genomic_DNA"/>
</dbReference>
<evidence type="ECO:0000256" key="2">
    <source>
        <dbReference type="ARBA" id="ARBA00009142"/>
    </source>
</evidence>
<comment type="similarity">
    <text evidence="2 6">Belongs to the 4-toluene sulfonate uptake permease (TSUP) (TC 2.A.102) family.</text>
</comment>
<feature type="transmembrane region" description="Helical" evidence="6">
    <location>
        <begin position="29"/>
        <end position="50"/>
    </location>
</feature>
<keyword evidence="3 6" id="KW-0812">Transmembrane</keyword>
<evidence type="ECO:0000256" key="5">
    <source>
        <dbReference type="ARBA" id="ARBA00023136"/>
    </source>
</evidence>
<protein>
    <recommendedName>
        <fullName evidence="6">Probable membrane transporter protein</fullName>
    </recommendedName>
</protein>
<evidence type="ECO:0000256" key="1">
    <source>
        <dbReference type="ARBA" id="ARBA00004141"/>
    </source>
</evidence>
<sequence length="306" mass="31294">MRTLILLALVGFGAQLVDGSLGMAYGVTSSTLLLAVGLAPATVSATVHLAEVGTTLASGAAHWKFGNIDWRVVGFMAVPGGIAAFFGAHVLTLSGAAAAPVMSMVLLALGIFVVWRFLTIPDRRPDFKGKVPGFLLIPLATVAGFMDAIGGGGWGPVGTPTLLASGKIAPRKVIGSIDTSEFVVSLGASAGFLLALGSQGIDFGFVAALLIGGVLAAPIAAYLVRLLAPRVLAIAAGGLIIFTNVRTLLGLDAVQSVLPGAGAYYAILGALAALWIAGMVWVVRRELADRKAERSPDEPEKVLVNQ</sequence>
<keyword evidence="8" id="KW-1185">Reference proteome</keyword>
<comment type="subcellular location">
    <subcellularLocation>
        <location evidence="6">Cell membrane</location>
        <topology evidence="6">Multi-pass membrane protein</topology>
    </subcellularLocation>
    <subcellularLocation>
        <location evidence="1">Membrane</location>
        <topology evidence="1">Multi-pass membrane protein</topology>
    </subcellularLocation>
</comment>
<name>A0ABN2XLB7_9MICC</name>